<accession>A0A0S4TQN8</accession>
<organism evidence="2">
    <name type="scientific">Ralstonia solanacearum</name>
    <name type="common">Pseudomonas solanacearum</name>
    <dbReference type="NCBI Taxonomy" id="305"/>
    <lineage>
        <taxon>Bacteria</taxon>
        <taxon>Pseudomonadati</taxon>
        <taxon>Pseudomonadota</taxon>
        <taxon>Betaproteobacteria</taxon>
        <taxon>Burkholderiales</taxon>
        <taxon>Burkholderiaceae</taxon>
        <taxon>Ralstonia</taxon>
        <taxon>Ralstonia solanacearum species complex</taxon>
    </lineage>
</organism>
<proteinExistence type="predicted"/>
<sequence>MFRLQLHALQGFVMSLRKLAFANQPVPSYTVGSEQFAENRASHWAHEDGRQARPEPAQGCTRRCDARGAV</sequence>
<reference evidence="2" key="1">
    <citation type="submission" date="2015-10" db="EMBL/GenBank/DDBJ databases">
        <authorList>
            <person name="Gilbert D.G."/>
        </authorList>
    </citation>
    <scope>NUCLEOTIDE SEQUENCE</scope>
    <source>
        <strain evidence="2">Phyl III-seqv23</strain>
    </source>
</reference>
<evidence type="ECO:0000256" key="1">
    <source>
        <dbReference type="SAM" id="MobiDB-lite"/>
    </source>
</evidence>
<gene>
    <name evidence="2" type="ORF">RUN39_v1_310007</name>
</gene>
<dbReference type="AlphaFoldDB" id="A0A0S4TQN8"/>
<name>A0A0S4TQN8_RALSL</name>
<protein>
    <submittedName>
        <fullName evidence="2">Uncharacterized protein</fullName>
    </submittedName>
</protein>
<feature type="region of interest" description="Disordered" evidence="1">
    <location>
        <begin position="45"/>
        <end position="70"/>
    </location>
</feature>
<evidence type="ECO:0000313" key="2">
    <source>
        <dbReference type="EMBL" id="CUV12065.1"/>
    </source>
</evidence>
<dbReference type="EMBL" id="LN899819">
    <property type="protein sequence ID" value="CUV12065.1"/>
    <property type="molecule type" value="Genomic_DNA"/>
</dbReference>